<dbReference type="InterPro" id="IPR017261">
    <property type="entry name" value="DNA_mismatch_repair_MutS/MSH"/>
</dbReference>
<keyword evidence="3 9" id="KW-0547">Nucleotide-binding</keyword>
<keyword evidence="14" id="KW-1185">Reference proteome</keyword>
<dbReference type="Pfam" id="PF05190">
    <property type="entry name" value="MutS_IV"/>
    <property type="match status" value="1"/>
</dbReference>
<comment type="caution">
    <text evidence="13">The sequence shown here is derived from an EMBL/GenBank/DDBJ whole genome shotgun (WGS) entry which is preliminary data.</text>
</comment>
<dbReference type="PROSITE" id="PS00486">
    <property type="entry name" value="DNA_MISMATCH_REPAIR_2"/>
    <property type="match status" value="1"/>
</dbReference>
<dbReference type="SUPFAM" id="SSF55271">
    <property type="entry name" value="DNA repair protein MutS, domain I"/>
    <property type="match status" value="1"/>
</dbReference>
<keyword evidence="5 9" id="KW-0067">ATP-binding</keyword>
<dbReference type="SUPFAM" id="SSF52540">
    <property type="entry name" value="P-loop containing nucleoside triphosphate hydrolases"/>
    <property type="match status" value="1"/>
</dbReference>
<dbReference type="GO" id="GO:0030983">
    <property type="term" value="F:mismatched DNA binding"/>
    <property type="evidence" value="ECO:0007669"/>
    <property type="project" value="InterPro"/>
</dbReference>
<evidence type="ECO:0000256" key="5">
    <source>
        <dbReference type="ARBA" id="ARBA00022840"/>
    </source>
</evidence>
<dbReference type="NCBIfam" id="TIGR01070">
    <property type="entry name" value="mutS1"/>
    <property type="match status" value="1"/>
</dbReference>
<dbReference type="PANTHER" id="PTHR11361">
    <property type="entry name" value="DNA MISMATCH REPAIR PROTEIN MUTS FAMILY MEMBER"/>
    <property type="match status" value="1"/>
</dbReference>
<reference evidence="13" key="1">
    <citation type="submission" date="2023-07" db="EMBL/GenBank/DDBJ databases">
        <title>Genomic Encyclopedia of Type Strains, Phase IV (KMG-IV): sequencing the most valuable type-strain genomes for metagenomic binning, comparative biology and taxonomic classification.</title>
        <authorList>
            <person name="Goeker M."/>
        </authorList>
    </citation>
    <scope>NUCLEOTIDE SEQUENCE</scope>
    <source>
        <strain evidence="13">DSM 24202</strain>
    </source>
</reference>
<sequence>MTTPNELTPAMRQYMQAKKDLPEKTILLFRMGDFYELFFEDAKTAAPLMDIVLTARAGVPMCGVPYHAMRGYIAKILDGGYKVAIAEQLEDPKLAKGLVKRDITEIITPGTVLEDNLLHASQSHFIVSVMPGKERFGVAMLDLSTGDFRVSEAANASALETELHRLKPAECITPDSNLNSWRQQGFPDFPASISWTGVDDWHFDQQMAYDSLCRHFAVASLDGFGCRALPLAVAAAGALLHYVTNNLRRDASHITSMSSYQTDDGMILDRISQRNLELVEPIFADNKGNTLLSVLDETITPMGARLLREWLLRPLRDRLAINDRLDAVENLSQAPMFLAEMRELLGTVRDLERLITRINLGSANARDLQSLRYSLEQLPGLQAVLAEATAPLLIGQRQALTALPELTDLIARAIVDEPPLAIKEGGIIREGYNDELDVLRRASSEGKDWIASYQAKEQERTGIKSLKVRFNKVFGYFIEVTKTNLDMVPADYMRKQTIVNAERYITPELKEIEDKVLGADEKSTALEYELFQDLRVKICAYTSAIQRNARALAVIDCLASLAEVAGRHQYIRPEVCDEPVLDIRDGRHPVLDARLTEEPFVPNDVHLDARRDQLAIITGPNMAGKSTYIRQVALLTLMAQIGSFIPASKALIGITDRIFTRVGAADDISRGQSTFMVEMVETANILNHATPASLIILDEIGRGTSTFDGLSLAWAVAEYLHDTPAVKARTLFATHYHELTDLAVTKTGVRNYNVLITEQGERISFMRKIVPGAADKSYGIHVARLAGLPRDVIRRAGEVLANLENNEYEEEGKPKLAQSKRKKPKDNPDQPLLFNL</sequence>
<dbReference type="InterPro" id="IPR045076">
    <property type="entry name" value="MutS"/>
</dbReference>
<dbReference type="Pfam" id="PF05188">
    <property type="entry name" value="MutS_II"/>
    <property type="match status" value="1"/>
</dbReference>
<evidence type="ECO:0000256" key="3">
    <source>
        <dbReference type="ARBA" id="ARBA00022741"/>
    </source>
</evidence>
<evidence type="ECO:0000313" key="13">
    <source>
        <dbReference type="EMBL" id="MDQ0289709.1"/>
    </source>
</evidence>
<dbReference type="Gene3D" id="3.40.1170.10">
    <property type="entry name" value="DNA repair protein MutS, domain I"/>
    <property type="match status" value="1"/>
</dbReference>
<evidence type="ECO:0000256" key="10">
    <source>
        <dbReference type="RuleBase" id="RU003756"/>
    </source>
</evidence>
<dbReference type="GO" id="GO:0140664">
    <property type="term" value="F:ATP-dependent DNA damage sensor activity"/>
    <property type="evidence" value="ECO:0007669"/>
    <property type="project" value="InterPro"/>
</dbReference>
<feature type="domain" description="DNA mismatch repair proteins mutS family" evidence="12">
    <location>
        <begin position="693"/>
        <end position="709"/>
    </location>
</feature>
<evidence type="ECO:0000259" key="12">
    <source>
        <dbReference type="PROSITE" id="PS00486"/>
    </source>
</evidence>
<keyword evidence="7 9" id="KW-0234">DNA repair</keyword>
<dbReference type="InterPro" id="IPR007695">
    <property type="entry name" value="DNA_mismatch_repair_MutS-lik_N"/>
</dbReference>
<evidence type="ECO:0000256" key="7">
    <source>
        <dbReference type="ARBA" id="ARBA00023204"/>
    </source>
</evidence>
<keyword evidence="4 9" id="KW-0227">DNA damage</keyword>
<evidence type="ECO:0000313" key="14">
    <source>
        <dbReference type="Proteomes" id="UP001238163"/>
    </source>
</evidence>
<dbReference type="InterPro" id="IPR005748">
    <property type="entry name" value="DNA_mismatch_repair_MutS"/>
</dbReference>
<feature type="binding site" evidence="9">
    <location>
        <begin position="619"/>
        <end position="626"/>
    </location>
    <ligand>
        <name>ATP</name>
        <dbReference type="ChEBI" id="CHEBI:30616"/>
    </ligand>
</feature>
<dbReference type="InterPro" id="IPR007861">
    <property type="entry name" value="DNA_mismatch_repair_MutS_clamp"/>
</dbReference>
<evidence type="ECO:0000256" key="9">
    <source>
        <dbReference type="HAMAP-Rule" id="MF_00096"/>
    </source>
</evidence>
<gene>
    <name evidence="9" type="primary">mutS</name>
    <name evidence="13" type="ORF">J3R75_001816</name>
</gene>
<evidence type="ECO:0000256" key="8">
    <source>
        <dbReference type="ARBA" id="ARBA00024647"/>
    </source>
</evidence>
<comment type="function">
    <text evidence="8 9">This protein is involved in the repair of mismatches in DNA. It is possible that it carries out the mismatch recognition step. This protein has a weak ATPase activity.</text>
</comment>
<dbReference type="Pfam" id="PF00488">
    <property type="entry name" value="MutS_V"/>
    <property type="match status" value="1"/>
</dbReference>
<dbReference type="Gene3D" id="1.10.1420.10">
    <property type="match status" value="2"/>
</dbReference>
<dbReference type="SUPFAM" id="SSF53150">
    <property type="entry name" value="DNA repair protein MutS, domain II"/>
    <property type="match status" value="1"/>
</dbReference>
<dbReference type="Proteomes" id="UP001238163">
    <property type="component" value="Unassembled WGS sequence"/>
</dbReference>
<dbReference type="Gene3D" id="3.30.420.110">
    <property type="entry name" value="MutS, connector domain"/>
    <property type="match status" value="1"/>
</dbReference>
<organism evidence="13 14">
    <name type="scientific">Oligosphaera ethanolica</name>
    <dbReference type="NCBI Taxonomy" id="760260"/>
    <lineage>
        <taxon>Bacteria</taxon>
        <taxon>Pseudomonadati</taxon>
        <taxon>Lentisphaerota</taxon>
        <taxon>Oligosphaeria</taxon>
        <taxon>Oligosphaerales</taxon>
        <taxon>Oligosphaeraceae</taxon>
        <taxon>Oligosphaera</taxon>
    </lineage>
</organism>
<dbReference type="InterPro" id="IPR007696">
    <property type="entry name" value="DNA_mismatch_repair_MutS_core"/>
</dbReference>
<dbReference type="Gene3D" id="3.40.50.300">
    <property type="entry name" value="P-loop containing nucleotide triphosphate hydrolases"/>
    <property type="match status" value="1"/>
</dbReference>
<evidence type="ECO:0000256" key="1">
    <source>
        <dbReference type="ARBA" id="ARBA00006271"/>
    </source>
</evidence>
<evidence type="ECO:0000256" key="11">
    <source>
        <dbReference type="SAM" id="MobiDB-lite"/>
    </source>
</evidence>
<dbReference type="NCBIfam" id="NF003810">
    <property type="entry name" value="PRK05399.1"/>
    <property type="match status" value="1"/>
</dbReference>
<dbReference type="InterPro" id="IPR016151">
    <property type="entry name" value="DNA_mismatch_repair_MutS_N"/>
</dbReference>
<dbReference type="GO" id="GO:0003684">
    <property type="term" value="F:damaged DNA binding"/>
    <property type="evidence" value="ECO:0007669"/>
    <property type="project" value="UniProtKB-UniRule"/>
</dbReference>
<dbReference type="PANTHER" id="PTHR11361:SF34">
    <property type="entry name" value="DNA MISMATCH REPAIR PROTEIN MSH1, MITOCHONDRIAL"/>
    <property type="match status" value="1"/>
</dbReference>
<dbReference type="InterPro" id="IPR027417">
    <property type="entry name" value="P-loop_NTPase"/>
</dbReference>
<dbReference type="InterPro" id="IPR036678">
    <property type="entry name" value="MutS_con_dom_sf"/>
</dbReference>
<dbReference type="InterPro" id="IPR000432">
    <property type="entry name" value="DNA_mismatch_repair_MutS_C"/>
</dbReference>
<protein>
    <recommendedName>
        <fullName evidence="2 9">DNA mismatch repair protein MutS</fullName>
    </recommendedName>
</protein>
<dbReference type="RefSeq" id="WP_307261163.1">
    <property type="nucleotide sequence ID" value="NZ_JAUSVL010000001.1"/>
</dbReference>
<dbReference type="SMART" id="SM00533">
    <property type="entry name" value="MUTSd"/>
    <property type="match status" value="1"/>
</dbReference>
<dbReference type="GO" id="GO:0005829">
    <property type="term" value="C:cytosol"/>
    <property type="evidence" value="ECO:0007669"/>
    <property type="project" value="TreeGrafter"/>
</dbReference>
<dbReference type="SMART" id="SM00534">
    <property type="entry name" value="MUTSac"/>
    <property type="match status" value="1"/>
</dbReference>
<evidence type="ECO:0000256" key="4">
    <source>
        <dbReference type="ARBA" id="ARBA00022763"/>
    </source>
</evidence>
<feature type="region of interest" description="Disordered" evidence="11">
    <location>
        <begin position="809"/>
        <end position="836"/>
    </location>
</feature>
<comment type="similarity">
    <text evidence="1 9 10">Belongs to the DNA mismatch repair MutS family.</text>
</comment>
<accession>A0AAE3VFS0</accession>
<dbReference type="HAMAP" id="MF_00096">
    <property type="entry name" value="MutS"/>
    <property type="match status" value="1"/>
</dbReference>
<keyword evidence="6 9" id="KW-0238">DNA-binding</keyword>
<dbReference type="CDD" id="cd03284">
    <property type="entry name" value="ABC_MutS1"/>
    <property type="match status" value="1"/>
</dbReference>
<evidence type="ECO:0000256" key="6">
    <source>
        <dbReference type="ARBA" id="ARBA00023125"/>
    </source>
</evidence>
<dbReference type="AlphaFoldDB" id="A0AAE3VFS0"/>
<dbReference type="FunFam" id="1.10.1420.10:FF:000007">
    <property type="entry name" value="DNA mismatch repair protein MutS"/>
    <property type="match status" value="1"/>
</dbReference>
<dbReference type="PIRSF" id="PIRSF037677">
    <property type="entry name" value="DNA_mis_repair_Msh6"/>
    <property type="match status" value="1"/>
</dbReference>
<dbReference type="InterPro" id="IPR007860">
    <property type="entry name" value="DNA_mmatch_repair_MutS_con_dom"/>
</dbReference>
<dbReference type="InterPro" id="IPR036187">
    <property type="entry name" value="DNA_mismatch_repair_MutS_sf"/>
</dbReference>
<dbReference type="GO" id="GO:0006298">
    <property type="term" value="P:mismatch repair"/>
    <property type="evidence" value="ECO:0007669"/>
    <property type="project" value="UniProtKB-UniRule"/>
</dbReference>
<name>A0AAE3VFS0_9BACT</name>
<dbReference type="GO" id="GO:0005524">
    <property type="term" value="F:ATP binding"/>
    <property type="evidence" value="ECO:0007669"/>
    <property type="project" value="UniProtKB-UniRule"/>
</dbReference>
<dbReference type="SUPFAM" id="SSF48334">
    <property type="entry name" value="DNA repair protein MutS, domain III"/>
    <property type="match status" value="1"/>
</dbReference>
<proteinExistence type="inferred from homology"/>
<dbReference type="EMBL" id="JAUSVL010000001">
    <property type="protein sequence ID" value="MDQ0289709.1"/>
    <property type="molecule type" value="Genomic_DNA"/>
</dbReference>
<dbReference type="FunFam" id="3.40.50.300:FF:000870">
    <property type="entry name" value="MutS protein homolog 4"/>
    <property type="match status" value="1"/>
</dbReference>
<dbReference type="Pfam" id="PF01624">
    <property type="entry name" value="MutS_I"/>
    <property type="match status" value="1"/>
</dbReference>
<dbReference type="Pfam" id="PF05192">
    <property type="entry name" value="MutS_III"/>
    <property type="match status" value="1"/>
</dbReference>
<evidence type="ECO:0000256" key="2">
    <source>
        <dbReference type="ARBA" id="ARBA00021982"/>
    </source>
</evidence>